<dbReference type="InterPro" id="IPR007759">
    <property type="entry name" value="Asxl_HARE-HTH"/>
</dbReference>
<evidence type="ECO:0000256" key="3">
    <source>
        <dbReference type="ARBA" id="ARBA00022747"/>
    </source>
</evidence>
<keyword evidence="8" id="KW-1185">Reference proteome</keyword>
<dbReference type="SUPFAM" id="SSF116734">
    <property type="entry name" value="DNA methylase specificity domain"/>
    <property type="match status" value="1"/>
</dbReference>
<evidence type="ECO:0000313" key="7">
    <source>
        <dbReference type="EMBL" id="MDI9258189.1"/>
    </source>
</evidence>
<evidence type="ECO:0000313" key="8">
    <source>
        <dbReference type="Proteomes" id="UP001230035"/>
    </source>
</evidence>
<keyword evidence="7" id="KW-0808">Transferase</keyword>
<dbReference type="Proteomes" id="UP001230035">
    <property type="component" value="Unassembled WGS sequence"/>
</dbReference>
<proteinExistence type="inferred from homology"/>
<evidence type="ECO:0000256" key="1">
    <source>
        <dbReference type="ARBA" id="ARBA00006594"/>
    </source>
</evidence>
<keyword evidence="5" id="KW-0804">Transcription</keyword>
<dbReference type="RefSeq" id="WP_283239854.1">
    <property type="nucleotide sequence ID" value="NZ_JASGBP010000009.1"/>
</dbReference>
<keyword evidence="7" id="KW-0489">Methyltransferase</keyword>
<dbReference type="Pfam" id="PF05066">
    <property type="entry name" value="HARE-HTH"/>
    <property type="match status" value="1"/>
</dbReference>
<dbReference type="Pfam" id="PF02518">
    <property type="entry name" value="HATPase_c"/>
    <property type="match status" value="1"/>
</dbReference>
<dbReference type="InterPro" id="IPR003594">
    <property type="entry name" value="HATPase_dom"/>
</dbReference>
<dbReference type="InterPro" id="IPR044946">
    <property type="entry name" value="Restrct_endonuc_typeI_TRD_sf"/>
</dbReference>
<keyword evidence="3" id="KW-0680">Restriction system</keyword>
<dbReference type="SUPFAM" id="SSF55874">
    <property type="entry name" value="ATPase domain of HSP90 chaperone/DNA topoisomerase II/histidine kinase"/>
    <property type="match status" value="1"/>
</dbReference>
<dbReference type="GO" id="GO:0008168">
    <property type="term" value="F:methyltransferase activity"/>
    <property type="evidence" value="ECO:0007669"/>
    <property type="project" value="UniProtKB-KW"/>
</dbReference>
<evidence type="ECO:0000256" key="2">
    <source>
        <dbReference type="ARBA" id="ARBA00010923"/>
    </source>
</evidence>
<dbReference type="Gene3D" id="3.90.220.20">
    <property type="entry name" value="DNA methylase specificity domains"/>
    <property type="match status" value="1"/>
</dbReference>
<keyword evidence="4" id="KW-0238">DNA-binding</keyword>
<dbReference type="Pfam" id="PF02384">
    <property type="entry name" value="N6_Mtase"/>
    <property type="match status" value="1"/>
</dbReference>
<gene>
    <name evidence="7" type="ORF">QHT84_12260</name>
</gene>
<dbReference type="Gene3D" id="3.30.565.10">
    <property type="entry name" value="Histidine kinase-like ATPase, C-terminal domain"/>
    <property type="match status" value="1"/>
</dbReference>
<protein>
    <submittedName>
        <fullName evidence="7">N-6 DNA methylase</fullName>
    </submittedName>
</protein>
<comment type="caution">
    <text evidence="7">The sequence shown here is derived from an EMBL/GenBank/DDBJ whole genome shotgun (WGS) entry which is preliminary data.</text>
</comment>
<organism evidence="7 8">
    <name type="scientific">Flavobacterium sedimenticola</name>
    <dbReference type="NCBI Taxonomy" id="3043286"/>
    <lineage>
        <taxon>Bacteria</taxon>
        <taxon>Pseudomonadati</taxon>
        <taxon>Bacteroidota</taxon>
        <taxon>Flavobacteriia</taxon>
        <taxon>Flavobacteriales</taxon>
        <taxon>Flavobacteriaceae</taxon>
        <taxon>Flavobacterium</taxon>
    </lineage>
</organism>
<sequence length="833" mass="94160">MTLHEAIEQVLQTNGKPMSTSEIAEVINSQQLYVRKDNVPIHATQIAARVGNYPNLFTRDNGKVNLVKNDLATLLFQKVRNNLVHNYSNNSITNSILPFEPLKQGINELLDKLDDENLVQEPIAEYGESNKSYEAKLEALYKLCHWYLLQESHSKRIHYGILNDGFVALLAQLTCFSKLHNTIITNSYFANYYLLKILKENSSSLFQILDDSADSYISREVKNFNEFLATVYNSHFIKESKVTDAPLRTEIIIPPLGMRSFEPTPIEFTAVLNEITTKQKKLDIAVLLVAVGSLTSSNKRHIEARRIITESNFLDTVVELPTGIIENTGVKMALLLFDFRRTSKDKLFFVNTSHLSLPELSTVAKTINDKNVVQEYSIEVSPENIVPDYYNLLPTSYLFTKPFEKKEGYEIYTLGHLLSDKKTGRNLNYKTSSFYSGGEYKLIRNSDLNKNSIYFTPSADAIGIDADQLALEKLSLVKGGLALSAINQNVKANVLPENENFVIGNFIHWLKPNPSIVFDEYLALELLQPYVLKQFNLYTSGSSQVPLLRLNDLLKIEVQIPSLEIQRELLLQELRNNEVIQRKNEAVSDRELDFIKTLKHSLKQPTAGLGNDFAALKHFLNTKITTQQTLDLAETIVPIFEDDGPETIERYTLASTLARMERSLTDIDYILEQAIQLITIANPHKKEVDLKAILNQIKGEYSNVTIKVSGGVTNLIADESQLKIVLHNLIDNAIKHGFKDLKMNPTIWLEIRKKDKSFIELSVRNNGKSLPPQFTIEDFLAKGKSTKADVGSGFGGFLIGQIIKNHKGKIMLNNNVGNEILPHNVEFIISLPR</sequence>
<dbReference type="SUPFAM" id="SSF53335">
    <property type="entry name" value="S-adenosyl-L-methionine-dependent methyltransferases"/>
    <property type="match status" value="1"/>
</dbReference>
<dbReference type="PANTHER" id="PTHR43065">
    <property type="entry name" value="SENSOR HISTIDINE KINASE"/>
    <property type="match status" value="1"/>
</dbReference>
<accession>A0ABT6XSV9</accession>
<comment type="similarity">
    <text evidence="2">Belongs to the type-I restriction system S methylase family.</text>
</comment>
<dbReference type="EMBL" id="JASGBP010000009">
    <property type="protein sequence ID" value="MDI9258189.1"/>
    <property type="molecule type" value="Genomic_DNA"/>
</dbReference>
<dbReference type="InterPro" id="IPR000055">
    <property type="entry name" value="Restrct_endonuc_typeI_TRD"/>
</dbReference>
<evidence type="ECO:0000259" key="6">
    <source>
        <dbReference type="PROSITE" id="PS50109"/>
    </source>
</evidence>
<evidence type="ECO:0000256" key="4">
    <source>
        <dbReference type="ARBA" id="ARBA00023125"/>
    </source>
</evidence>
<feature type="domain" description="Histidine kinase" evidence="6">
    <location>
        <begin position="597"/>
        <end position="833"/>
    </location>
</feature>
<reference evidence="7 8" key="1">
    <citation type="submission" date="2023-05" db="EMBL/GenBank/DDBJ databases">
        <title>Flavobacterium sedimenti sp. nov., isolated from the sediment.</title>
        <authorList>
            <person name="Wu N."/>
        </authorList>
    </citation>
    <scope>NUCLEOTIDE SEQUENCE [LARGE SCALE GENOMIC DNA]</scope>
    <source>
        <strain evidence="7 8">YZ-48</strain>
    </source>
</reference>
<dbReference type="Pfam" id="PF01420">
    <property type="entry name" value="Methylase_S"/>
    <property type="match status" value="1"/>
</dbReference>
<name>A0ABT6XSV9_9FLAO</name>
<dbReference type="SMART" id="SM00387">
    <property type="entry name" value="HATPase_c"/>
    <property type="match status" value="1"/>
</dbReference>
<dbReference type="InterPro" id="IPR029063">
    <property type="entry name" value="SAM-dependent_MTases_sf"/>
</dbReference>
<dbReference type="InterPro" id="IPR036890">
    <property type="entry name" value="HATPase_C_sf"/>
</dbReference>
<dbReference type="PROSITE" id="PS50109">
    <property type="entry name" value="HIS_KIN"/>
    <property type="match status" value="1"/>
</dbReference>
<dbReference type="InterPro" id="IPR005467">
    <property type="entry name" value="His_kinase_dom"/>
</dbReference>
<evidence type="ECO:0000256" key="5">
    <source>
        <dbReference type="ARBA" id="ARBA00023163"/>
    </source>
</evidence>
<comment type="similarity">
    <text evidence="1">Belongs to the N(4)/N(6)-methyltransferase family.</text>
</comment>
<dbReference type="InterPro" id="IPR003356">
    <property type="entry name" value="DNA_methylase_A-5"/>
</dbReference>
<dbReference type="Gene3D" id="3.40.50.150">
    <property type="entry name" value="Vaccinia Virus protein VP39"/>
    <property type="match status" value="1"/>
</dbReference>
<dbReference type="GO" id="GO:0032259">
    <property type="term" value="P:methylation"/>
    <property type="evidence" value="ECO:0007669"/>
    <property type="project" value="UniProtKB-KW"/>
</dbReference>
<dbReference type="CDD" id="cd00075">
    <property type="entry name" value="HATPase"/>
    <property type="match status" value="1"/>
</dbReference>